<evidence type="ECO:0000256" key="1">
    <source>
        <dbReference type="ARBA" id="ARBA00004613"/>
    </source>
</evidence>
<evidence type="ECO:0000256" key="4">
    <source>
        <dbReference type="ARBA" id="ARBA00022685"/>
    </source>
</evidence>
<evidence type="ECO:0000313" key="7">
    <source>
        <dbReference type="Proteomes" id="UP000035642"/>
    </source>
</evidence>
<evidence type="ECO:0000256" key="3">
    <source>
        <dbReference type="ARBA" id="ARBA00022525"/>
    </source>
</evidence>
<keyword evidence="7" id="KW-1185">Reference proteome</keyword>
<dbReference type="GO" id="GO:0007218">
    <property type="term" value="P:neuropeptide signaling pathway"/>
    <property type="evidence" value="ECO:0007669"/>
    <property type="project" value="UniProtKB-KW"/>
</dbReference>
<dbReference type="InterPro" id="IPR002544">
    <property type="entry name" value="FMRFamid-related_peptide-like"/>
</dbReference>
<dbReference type="Proteomes" id="UP000035642">
    <property type="component" value="Unassembled WGS sequence"/>
</dbReference>
<evidence type="ECO:0000313" key="8">
    <source>
        <dbReference type="WBParaSite" id="ACAC_0000690101-mRNA-1"/>
    </source>
</evidence>
<sequence length="59" mass="7103">MHWRRYRPGTQYEFKSNFRSAPSGKPTFIRFGKRTQPNFIRFGRAQPSFIRFGKKDATF</sequence>
<reference evidence="7" key="1">
    <citation type="submission" date="2012-09" db="EMBL/GenBank/DDBJ databases">
        <authorList>
            <person name="Martin A.A."/>
        </authorList>
    </citation>
    <scope>NUCLEOTIDE SEQUENCE</scope>
</reference>
<dbReference type="GO" id="GO:0005576">
    <property type="term" value="C:extracellular region"/>
    <property type="evidence" value="ECO:0007669"/>
    <property type="project" value="UniProtKB-SubCell"/>
</dbReference>
<accession>A0A0K0D9R7</accession>
<keyword evidence="6" id="KW-0527">Neuropeptide</keyword>
<dbReference type="Pfam" id="PF01581">
    <property type="entry name" value="FARP"/>
    <property type="match status" value="2"/>
</dbReference>
<comment type="similarity">
    <text evidence="2">Belongs to the FARP (FMRFamide related peptide) family.</text>
</comment>
<evidence type="ECO:0000256" key="6">
    <source>
        <dbReference type="ARBA" id="ARBA00023320"/>
    </source>
</evidence>
<dbReference type="WBParaSite" id="ACAC_0000690101-mRNA-1">
    <property type="protein sequence ID" value="ACAC_0000690101-mRNA-1"/>
    <property type="gene ID" value="ACAC_0000690101"/>
</dbReference>
<protein>
    <submittedName>
        <fullName evidence="8">Uncharacterized protein</fullName>
    </submittedName>
</protein>
<keyword evidence="4" id="KW-0165">Cleavage on pair of basic residues</keyword>
<reference evidence="8" key="2">
    <citation type="submission" date="2017-02" db="UniProtKB">
        <authorList>
            <consortium name="WormBaseParasite"/>
        </authorList>
    </citation>
    <scope>IDENTIFICATION</scope>
</reference>
<keyword evidence="5" id="KW-0027">Amidation</keyword>
<name>A0A0K0D9R7_ANGCA</name>
<proteinExistence type="inferred from homology"/>
<keyword evidence="3" id="KW-0964">Secreted</keyword>
<dbReference type="AlphaFoldDB" id="A0A0K0D9R7"/>
<evidence type="ECO:0000256" key="2">
    <source>
        <dbReference type="ARBA" id="ARBA00006356"/>
    </source>
</evidence>
<comment type="subcellular location">
    <subcellularLocation>
        <location evidence="1">Secreted</location>
    </subcellularLocation>
</comment>
<evidence type="ECO:0000256" key="5">
    <source>
        <dbReference type="ARBA" id="ARBA00022815"/>
    </source>
</evidence>
<organism evidence="7 8">
    <name type="scientific">Angiostrongylus cantonensis</name>
    <name type="common">Rat lungworm</name>
    <dbReference type="NCBI Taxonomy" id="6313"/>
    <lineage>
        <taxon>Eukaryota</taxon>
        <taxon>Metazoa</taxon>
        <taxon>Ecdysozoa</taxon>
        <taxon>Nematoda</taxon>
        <taxon>Chromadorea</taxon>
        <taxon>Rhabditida</taxon>
        <taxon>Rhabditina</taxon>
        <taxon>Rhabditomorpha</taxon>
        <taxon>Strongyloidea</taxon>
        <taxon>Metastrongylidae</taxon>
        <taxon>Angiostrongylus</taxon>
    </lineage>
</organism>